<reference evidence="2 3" key="1">
    <citation type="submission" date="2022-03" db="EMBL/GenBank/DDBJ databases">
        <authorList>
            <person name="Nunn A."/>
            <person name="Chopra R."/>
            <person name="Nunn A."/>
            <person name="Contreras Garrido A."/>
        </authorList>
    </citation>
    <scope>NUCLEOTIDE SEQUENCE [LARGE SCALE GENOMIC DNA]</scope>
</reference>
<protein>
    <submittedName>
        <fullName evidence="2">Uncharacterized protein</fullName>
    </submittedName>
</protein>
<feature type="region of interest" description="Disordered" evidence="1">
    <location>
        <begin position="1"/>
        <end position="40"/>
    </location>
</feature>
<dbReference type="EMBL" id="OU466858">
    <property type="protein sequence ID" value="CAH2046942.1"/>
    <property type="molecule type" value="Genomic_DNA"/>
</dbReference>
<evidence type="ECO:0000313" key="3">
    <source>
        <dbReference type="Proteomes" id="UP000836841"/>
    </source>
</evidence>
<proteinExistence type="predicted"/>
<gene>
    <name evidence="2" type="ORF">TAV2_LOCUS5801</name>
</gene>
<dbReference type="Proteomes" id="UP000836841">
    <property type="component" value="Chromosome 2"/>
</dbReference>
<sequence>MFILIPKTRRKRTSPPKMSVTDLSRFSHENSSGKDGGQSEVLLNPCSATVSAASEASDKWHHFASAEEKFFKQRSCIKWLQVGKKQDQTIDYRIRGGSYKALGYQTRCRNTLPKVPPDNTADGRKYFGH</sequence>
<accession>A0AAU9RTT0</accession>
<evidence type="ECO:0000313" key="2">
    <source>
        <dbReference type="EMBL" id="CAH2046942.1"/>
    </source>
</evidence>
<organism evidence="2 3">
    <name type="scientific">Thlaspi arvense</name>
    <name type="common">Field penny-cress</name>
    <dbReference type="NCBI Taxonomy" id="13288"/>
    <lineage>
        <taxon>Eukaryota</taxon>
        <taxon>Viridiplantae</taxon>
        <taxon>Streptophyta</taxon>
        <taxon>Embryophyta</taxon>
        <taxon>Tracheophyta</taxon>
        <taxon>Spermatophyta</taxon>
        <taxon>Magnoliopsida</taxon>
        <taxon>eudicotyledons</taxon>
        <taxon>Gunneridae</taxon>
        <taxon>Pentapetalae</taxon>
        <taxon>rosids</taxon>
        <taxon>malvids</taxon>
        <taxon>Brassicales</taxon>
        <taxon>Brassicaceae</taxon>
        <taxon>Thlaspideae</taxon>
        <taxon>Thlaspi</taxon>
    </lineage>
</organism>
<dbReference type="AlphaFoldDB" id="A0AAU9RTT0"/>
<evidence type="ECO:0000256" key="1">
    <source>
        <dbReference type="SAM" id="MobiDB-lite"/>
    </source>
</evidence>
<name>A0AAU9RTT0_THLAR</name>
<keyword evidence="3" id="KW-1185">Reference proteome</keyword>